<accession>A0AAN9S597</accession>
<keyword evidence="2" id="KW-1185">Reference proteome</keyword>
<gene>
    <name evidence="1" type="ORF">VNO78_24032</name>
</gene>
<dbReference type="Proteomes" id="UP001386955">
    <property type="component" value="Unassembled WGS sequence"/>
</dbReference>
<name>A0AAN9S597_PSOTE</name>
<organism evidence="1 2">
    <name type="scientific">Psophocarpus tetragonolobus</name>
    <name type="common">Winged bean</name>
    <name type="synonym">Dolichos tetragonolobus</name>
    <dbReference type="NCBI Taxonomy" id="3891"/>
    <lineage>
        <taxon>Eukaryota</taxon>
        <taxon>Viridiplantae</taxon>
        <taxon>Streptophyta</taxon>
        <taxon>Embryophyta</taxon>
        <taxon>Tracheophyta</taxon>
        <taxon>Spermatophyta</taxon>
        <taxon>Magnoliopsida</taxon>
        <taxon>eudicotyledons</taxon>
        <taxon>Gunneridae</taxon>
        <taxon>Pentapetalae</taxon>
        <taxon>rosids</taxon>
        <taxon>fabids</taxon>
        <taxon>Fabales</taxon>
        <taxon>Fabaceae</taxon>
        <taxon>Papilionoideae</taxon>
        <taxon>50 kb inversion clade</taxon>
        <taxon>NPAAA clade</taxon>
        <taxon>indigoferoid/millettioid clade</taxon>
        <taxon>Phaseoleae</taxon>
        <taxon>Psophocarpus</taxon>
    </lineage>
</organism>
<proteinExistence type="predicted"/>
<evidence type="ECO:0000313" key="2">
    <source>
        <dbReference type="Proteomes" id="UP001386955"/>
    </source>
</evidence>
<dbReference type="EMBL" id="JAYMYS010000006">
    <property type="protein sequence ID" value="KAK7389197.1"/>
    <property type="molecule type" value="Genomic_DNA"/>
</dbReference>
<dbReference type="AlphaFoldDB" id="A0AAN9S597"/>
<protein>
    <submittedName>
        <fullName evidence="1">Uncharacterized protein</fullName>
    </submittedName>
</protein>
<comment type="caution">
    <text evidence="1">The sequence shown here is derived from an EMBL/GenBank/DDBJ whole genome shotgun (WGS) entry which is preliminary data.</text>
</comment>
<reference evidence="1 2" key="1">
    <citation type="submission" date="2024-01" db="EMBL/GenBank/DDBJ databases">
        <title>The genomes of 5 underutilized Papilionoideae crops provide insights into root nodulation and disease resistanc.</title>
        <authorList>
            <person name="Jiang F."/>
        </authorList>
    </citation>
    <scope>NUCLEOTIDE SEQUENCE [LARGE SCALE GENOMIC DNA]</scope>
    <source>
        <strain evidence="1">DUOXIRENSHENG_FW03</strain>
        <tissue evidence="1">Leaves</tissue>
    </source>
</reference>
<evidence type="ECO:0000313" key="1">
    <source>
        <dbReference type="EMBL" id="KAK7389197.1"/>
    </source>
</evidence>
<sequence>MSSTFKKLHFTVFTYIYNYQFVVLWASDHKLFLALSDKIAAWFGRWCCALRGDYSAGMLYIMYMEKGVVLDVLIYGLMGGDNLRILILA</sequence>